<dbReference type="CDD" id="cd22997">
    <property type="entry name" value="GT_LH"/>
    <property type="match status" value="1"/>
</dbReference>
<dbReference type="PANTHER" id="PTHR10730">
    <property type="entry name" value="PROCOLLAGEN-LYSINE,2-OXOGLUTARATE 5-DIOXYGENASE/GLYCOSYLTRANSFERASE 25 FAMILY MEMBER"/>
    <property type="match status" value="1"/>
</dbReference>
<feature type="domain" description="PLOD1-3-like GT" evidence="1">
    <location>
        <begin position="3"/>
        <end position="192"/>
    </location>
</feature>
<sequence length="267" mass="30658">MKVVTAISNKNDLGFFKLKMSCALKGLDLVTLTCDQDAFRNHRMKDRILRSYLSELDDNEIVLFTDGYDAIMLADEDEILEKFDKIGTDLLFSAETCCYPDKSLAPRYPATDSLYKYLNSGGFIGRAGLLKQLHEVDLSEVSGNFTYSNQYLWSVIYLENQHQMKLDTDCEIFCTFSPEITEQALGEAQRGNREAYVKYFYEWFNEHFIISNGRIYNKITGTWPCNAHFNGGASCFLEDYIESWEILYDLTPGRRSHTVIPVHPATV</sequence>
<dbReference type="EMBL" id="JAICCF010000004">
    <property type="protein sequence ID" value="MBW8687208.1"/>
    <property type="molecule type" value="Genomic_DNA"/>
</dbReference>
<evidence type="ECO:0000313" key="2">
    <source>
        <dbReference type="EMBL" id="MBW8687208.1"/>
    </source>
</evidence>
<dbReference type="PANTHER" id="PTHR10730:SF45">
    <property type="entry name" value="PROCOLLAGEN-LYSINE,2-OXOGLUTARATE 5-DIOXYGENASE"/>
    <property type="match status" value="1"/>
</dbReference>
<dbReference type="RefSeq" id="WP_220252530.1">
    <property type="nucleotide sequence ID" value="NZ_JAICCF010000004.1"/>
</dbReference>
<dbReference type="InterPro" id="IPR050757">
    <property type="entry name" value="Collagen_mod_GT25"/>
</dbReference>
<comment type="caution">
    <text evidence="2">The sequence shown here is derived from an EMBL/GenBank/DDBJ whole genome shotgun (WGS) entry which is preliminary data.</text>
</comment>
<keyword evidence="3" id="KW-1185">Reference proteome</keyword>
<accession>A0ABS7GL77</accession>
<dbReference type="Pfam" id="PF25342">
    <property type="entry name" value="GT_PLOD"/>
    <property type="match status" value="1"/>
</dbReference>
<proteinExistence type="predicted"/>
<organism evidence="2 3">
    <name type="scientific">Chitinophaga rhizophila</name>
    <dbReference type="NCBI Taxonomy" id="2866212"/>
    <lineage>
        <taxon>Bacteria</taxon>
        <taxon>Pseudomonadati</taxon>
        <taxon>Bacteroidota</taxon>
        <taxon>Chitinophagia</taxon>
        <taxon>Chitinophagales</taxon>
        <taxon>Chitinophagaceae</taxon>
        <taxon>Chitinophaga</taxon>
    </lineage>
</organism>
<dbReference type="InterPro" id="IPR057589">
    <property type="entry name" value="GT_PLOD"/>
</dbReference>
<evidence type="ECO:0000259" key="1">
    <source>
        <dbReference type="Pfam" id="PF25342"/>
    </source>
</evidence>
<protein>
    <recommendedName>
        <fullName evidence="1">PLOD1-3-like GT domain-containing protein</fullName>
    </recommendedName>
</protein>
<reference evidence="2 3" key="1">
    <citation type="submission" date="2021-08" db="EMBL/GenBank/DDBJ databases">
        <title>The genome sequence of Chitinophaga sp. B61.</title>
        <authorList>
            <person name="Zhang X."/>
        </authorList>
    </citation>
    <scope>NUCLEOTIDE SEQUENCE [LARGE SCALE GENOMIC DNA]</scope>
    <source>
        <strain evidence="2 3">B61</strain>
    </source>
</reference>
<name>A0ABS7GL77_9BACT</name>
<evidence type="ECO:0000313" key="3">
    <source>
        <dbReference type="Proteomes" id="UP000812961"/>
    </source>
</evidence>
<dbReference type="Proteomes" id="UP000812961">
    <property type="component" value="Unassembled WGS sequence"/>
</dbReference>
<gene>
    <name evidence="2" type="ORF">K1Y79_22915</name>
</gene>